<evidence type="ECO:0000313" key="3">
    <source>
        <dbReference type="Proteomes" id="UP000229730"/>
    </source>
</evidence>
<evidence type="ECO:0000313" key="2">
    <source>
        <dbReference type="EMBL" id="PHZ83297.1"/>
    </source>
</evidence>
<dbReference type="RefSeq" id="WP_099475190.1">
    <property type="nucleotide sequence ID" value="NZ_CP041025.1"/>
</dbReference>
<comment type="caution">
    <text evidence="2">The sequence shown here is derived from an EMBL/GenBank/DDBJ whole genome shotgun (WGS) entry which is preliminary data.</text>
</comment>
<organism evidence="2 3">
    <name type="scientific">Paremcibacter congregatus</name>
    <dbReference type="NCBI Taxonomy" id="2043170"/>
    <lineage>
        <taxon>Bacteria</taxon>
        <taxon>Pseudomonadati</taxon>
        <taxon>Pseudomonadota</taxon>
        <taxon>Alphaproteobacteria</taxon>
        <taxon>Emcibacterales</taxon>
        <taxon>Emcibacteraceae</taxon>
        <taxon>Paremcibacter</taxon>
    </lineage>
</organism>
<accession>A0A2G4YLX5</accession>
<name>A0A2G4YLX5_9PROT</name>
<keyword evidence="3" id="KW-1185">Reference proteome</keyword>
<keyword evidence="1" id="KW-1133">Transmembrane helix</keyword>
<gene>
    <name evidence="2" type="ORF">CRD36_17170</name>
</gene>
<protein>
    <submittedName>
        <fullName evidence="2">Uncharacterized protein</fullName>
    </submittedName>
</protein>
<dbReference type="AlphaFoldDB" id="A0A2G4YLX5"/>
<dbReference type="EMBL" id="PDEM01000033">
    <property type="protein sequence ID" value="PHZ83297.1"/>
    <property type="molecule type" value="Genomic_DNA"/>
</dbReference>
<keyword evidence="1" id="KW-0472">Membrane</keyword>
<dbReference type="OrthoDB" id="7631220at2"/>
<evidence type="ECO:0000256" key="1">
    <source>
        <dbReference type="SAM" id="Phobius"/>
    </source>
</evidence>
<reference evidence="2 3" key="1">
    <citation type="submission" date="2017-10" db="EMBL/GenBank/DDBJ databases">
        <title>Frigbacter circumglobatus gen. nov. sp. nov., isolated from sediment cultured in situ.</title>
        <authorList>
            <person name="Zhao Z."/>
        </authorList>
    </citation>
    <scope>NUCLEOTIDE SEQUENCE [LARGE SCALE GENOMIC DNA]</scope>
    <source>
        <strain evidence="2 3">ZYL</strain>
    </source>
</reference>
<keyword evidence="1" id="KW-0812">Transmembrane</keyword>
<sequence>MDQTLTLILMAVTTLVAAFSLYKARKPLELGRSWHVPWNGILFLGLLAFLLLLRHQLSLSGVDLPAR</sequence>
<feature type="transmembrane region" description="Helical" evidence="1">
    <location>
        <begin position="36"/>
        <end position="53"/>
    </location>
</feature>
<dbReference type="Proteomes" id="UP000229730">
    <property type="component" value="Unassembled WGS sequence"/>
</dbReference>
<proteinExistence type="predicted"/>
<dbReference type="InParanoid" id="A0A2G4YLX5"/>